<dbReference type="GO" id="GO:0033550">
    <property type="term" value="F:MAP kinase tyrosine phosphatase activity"/>
    <property type="evidence" value="ECO:0007669"/>
    <property type="project" value="TreeGrafter"/>
</dbReference>
<dbReference type="InterPro" id="IPR029021">
    <property type="entry name" value="Prot-tyrosine_phosphatase-like"/>
</dbReference>
<dbReference type="CDD" id="cd14498">
    <property type="entry name" value="DSP"/>
    <property type="match status" value="1"/>
</dbReference>
<dbReference type="GO" id="GO:0008330">
    <property type="term" value="F:protein tyrosine/threonine phosphatase activity"/>
    <property type="evidence" value="ECO:0007669"/>
    <property type="project" value="TreeGrafter"/>
</dbReference>
<evidence type="ECO:0000313" key="3">
    <source>
        <dbReference type="EnsemblPlants" id="ORUFI01G18370.1"/>
    </source>
</evidence>
<evidence type="ECO:0008006" key="5">
    <source>
        <dbReference type="Google" id="ProtNLM"/>
    </source>
</evidence>
<organism evidence="3 4">
    <name type="scientific">Oryza rufipogon</name>
    <name type="common">Brownbeard rice</name>
    <name type="synonym">Asian wild rice</name>
    <dbReference type="NCBI Taxonomy" id="4529"/>
    <lineage>
        <taxon>Eukaryota</taxon>
        <taxon>Viridiplantae</taxon>
        <taxon>Streptophyta</taxon>
        <taxon>Embryophyta</taxon>
        <taxon>Tracheophyta</taxon>
        <taxon>Spermatophyta</taxon>
        <taxon>Magnoliopsida</taxon>
        <taxon>Liliopsida</taxon>
        <taxon>Poales</taxon>
        <taxon>Poaceae</taxon>
        <taxon>BOP clade</taxon>
        <taxon>Oryzoideae</taxon>
        <taxon>Oryzeae</taxon>
        <taxon>Oryzinae</taxon>
        <taxon>Oryza</taxon>
    </lineage>
</organism>
<keyword evidence="1" id="KW-0378">Hydrolase</keyword>
<dbReference type="GO" id="GO:0043409">
    <property type="term" value="P:negative regulation of MAPK cascade"/>
    <property type="evidence" value="ECO:0007669"/>
    <property type="project" value="TreeGrafter"/>
</dbReference>
<dbReference type="PANTHER" id="PTHR10159:SF511">
    <property type="entry name" value="DUAL SPECIFICITY PROTEIN PHOSPHATASE 1"/>
    <property type="match status" value="1"/>
</dbReference>
<evidence type="ECO:0000256" key="1">
    <source>
        <dbReference type="ARBA" id="ARBA00022912"/>
    </source>
</evidence>
<dbReference type="EnsemblPlants" id="ORUFI01G18370.1">
    <property type="protein sequence ID" value="ORUFI01G18370.1"/>
    <property type="gene ID" value="ORUFI01G18370"/>
</dbReference>
<dbReference type="Gramene" id="ORUFI01G18370.1">
    <property type="protein sequence ID" value="ORUFI01G18370.1"/>
    <property type="gene ID" value="ORUFI01G18370"/>
</dbReference>
<dbReference type="HOGENOM" id="CLU_1818773_0_0_1"/>
<feature type="region of interest" description="Disordered" evidence="2">
    <location>
        <begin position="67"/>
        <end position="104"/>
    </location>
</feature>
<reference evidence="4" key="1">
    <citation type="submission" date="2013-06" db="EMBL/GenBank/DDBJ databases">
        <authorList>
            <person name="Zhao Q."/>
        </authorList>
    </citation>
    <scope>NUCLEOTIDE SEQUENCE</scope>
    <source>
        <strain evidence="4">cv. W1943</strain>
    </source>
</reference>
<dbReference type="AlphaFoldDB" id="A0A0E0MWQ3"/>
<dbReference type="Proteomes" id="UP000008022">
    <property type="component" value="Unassembled WGS sequence"/>
</dbReference>
<keyword evidence="4" id="KW-1185">Reference proteome</keyword>
<keyword evidence="1" id="KW-0904">Protein phosphatase</keyword>
<dbReference type="GO" id="GO:0017017">
    <property type="term" value="F:MAP kinase tyrosine/serine/threonine phosphatase activity"/>
    <property type="evidence" value="ECO:0007669"/>
    <property type="project" value="TreeGrafter"/>
</dbReference>
<proteinExistence type="predicted"/>
<dbReference type="STRING" id="4529.A0A0E0MWQ3"/>
<dbReference type="Gene3D" id="3.90.190.10">
    <property type="entry name" value="Protein tyrosine phosphatase superfamily"/>
    <property type="match status" value="1"/>
</dbReference>
<name>A0A0E0MWQ3_ORYRU</name>
<sequence length="158" mass="17028">MKKHQMSLENALSLVRSKRPQVAPNEGFMSQLENFEKSMQVKIGLRSSSTSGLGSRRMSVGWCEADSAGDGSATTKGGANGFRRPSTCGGGARRSRGERCGMATPWPSSRRFGALAIVGDSGQFIEWRSVQSVLGFDFANKLQGYNPRLPHQLSLASS</sequence>
<evidence type="ECO:0000313" key="4">
    <source>
        <dbReference type="Proteomes" id="UP000008022"/>
    </source>
</evidence>
<reference evidence="3" key="2">
    <citation type="submission" date="2015-06" db="UniProtKB">
        <authorList>
            <consortium name="EnsemblPlants"/>
        </authorList>
    </citation>
    <scope>IDENTIFICATION</scope>
</reference>
<evidence type="ECO:0000256" key="2">
    <source>
        <dbReference type="SAM" id="MobiDB-lite"/>
    </source>
</evidence>
<accession>A0A0E0MWQ3</accession>
<dbReference type="SUPFAM" id="SSF52799">
    <property type="entry name" value="(Phosphotyrosine protein) phosphatases II"/>
    <property type="match status" value="1"/>
</dbReference>
<dbReference type="PANTHER" id="PTHR10159">
    <property type="entry name" value="DUAL SPECIFICITY PROTEIN PHOSPHATASE"/>
    <property type="match status" value="1"/>
</dbReference>
<protein>
    <recommendedName>
        <fullName evidence="5">Dual specificity phosphatase catalytic domain-containing protein</fullName>
    </recommendedName>
</protein>
<dbReference type="GO" id="GO:0005737">
    <property type="term" value="C:cytoplasm"/>
    <property type="evidence" value="ECO:0007669"/>
    <property type="project" value="TreeGrafter"/>
</dbReference>